<feature type="compositionally biased region" description="Low complexity" evidence="7">
    <location>
        <begin position="187"/>
        <end position="226"/>
    </location>
</feature>
<feature type="region of interest" description="Disordered" evidence="7">
    <location>
        <begin position="447"/>
        <end position="535"/>
    </location>
</feature>
<dbReference type="NCBIfam" id="TIGR00607">
    <property type="entry name" value="rad52"/>
    <property type="match status" value="1"/>
</dbReference>
<evidence type="ECO:0000313" key="8">
    <source>
        <dbReference type="EMBL" id="ODV94531.1"/>
    </source>
</evidence>
<dbReference type="STRING" id="669874.A0A1E4TRZ1"/>
<keyword evidence="4" id="KW-0234">DNA repair</keyword>
<dbReference type="AlphaFoldDB" id="A0A1E4TRZ1"/>
<dbReference type="Pfam" id="PF04098">
    <property type="entry name" value="Rad52_Rad22"/>
    <property type="match status" value="1"/>
</dbReference>
<feature type="compositionally biased region" description="Polar residues" evidence="7">
    <location>
        <begin position="458"/>
        <end position="467"/>
    </location>
</feature>
<protein>
    <recommendedName>
        <fullName evidence="6">DNA repair and recombination protein RAD52</fullName>
    </recommendedName>
</protein>
<dbReference type="EMBL" id="KV454015">
    <property type="protein sequence ID" value="ODV94531.1"/>
    <property type="molecule type" value="Genomic_DNA"/>
</dbReference>
<feature type="compositionally biased region" description="Basic residues" evidence="7">
    <location>
        <begin position="526"/>
        <end position="535"/>
    </location>
</feature>
<evidence type="ECO:0000256" key="2">
    <source>
        <dbReference type="ARBA" id="ARBA00022763"/>
    </source>
</evidence>
<evidence type="ECO:0000256" key="3">
    <source>
        <dbReference type="ARBA" id="ARBA00023172"/>
    </source>
</evidence>
<dbReference type="GO" id="GO:0006312">
    <property type="term" value="P:mitotic recombination"/>
    <property type="evidence" value="ECO:0007669"/>
    <property type="project" value="TreeGrafter"/>
</dbReference>
<evidence type="ECO:0000256" key="1">
    <source>
        <dbReference type="ARBA" id="ARBA00006638"/>
    </source>
</evidence>
<evidence type="ECO:0000256" key="6">
    <source>
        <dbReference type="ARBA" id="ARBA00041062"/>
    </source>
</evidence>
<keyword evidence="3" id="KW-0233">DNA recombination</keyword>
<evidence type="ECO:0000256" key="5">
    <source>
        <dbReference type="ARBA" id="ARBA00037138"/>
    </source>
</evidence>
<dbReference type="InterPro" id="IPR007232">
    <property type="entry name" value="Rad52_Rad59_Rad22"/>
</dbReference>
<feature type="compositionally biased region" description="Low complexity" evidence="7">
    <location>
        <begin position="468"/>
        <end position="480"/>
    </location>
</feature>
<accession>A0A1E4TRZ1</accession>
<keyword evidence="9" id="KW-1185">Reference proteome</keyword>
<dbReference type="InterPro" id="IPR041247">
    <property type="entry name" value="Rad52_fam"/>
</dbReference>
<feature type="compositionally biased region" description="Low complexity" evidence="7">
    <location>
        <begin position="237"/>
        <end position="248"/>
    </location>
</feature>
<dbReference type="GO" id="GO:0045002">
    <property type="term" value="P:double-strand break repair via single-strand annealing"/>
    <property type="evidence" value="ECO:0007669"/>
    <property type="project" value="InterPro"/>
</dbReference>
<dbReference type="GO" id="GO:0003697">
    <property type="term" value="F:single-stranded DNA binding"/>
    <property type="evidence" value="ECO:0007669"/>
    <property type="project" value="UniProtKB-ARBA"/>
</dbReference>
<name>A0A1E4TRZ1_PACTA</name>
<evidence type="ECO:0000256" key="4">
    <source>
        <dbReference type="ARBA" id="ARBA00023204"/>
    </source>
</evidence>
<dbReference type="InterPro" id="IPR004585">
    <property type="entry name" value="DNA_recomb/repair_Rad52"/>
</dbReference>
<dbReference type="OrthoDB" id="206565at2759"/>
<comment type="function">
    <text evidence="5">Involved in DNA double-strand break (DSB) repair and recombination. Promotes the annealing of complementary single-stranded DNA and by stimulation of the RAD51 recombinase.</text>
</comment>
<dbReference type="FunFam" id="3.30.390.80:FF:000001">
    <property type="entry name" value="DNA repair protein RAD52 homolog"/>
    <property type="match status" value="1"/>
</dbReference>
<feature type="region of interest" description="Disordered" evidence="7">
    <location>
        <begin position="187"/>
        <end position="259"/>
    </location>
</feature>
<evidence type="ECO:0000313" key="9">
    <source>
        <dbReference type="Proteomes" id="UP000094236"/>
    </source>
</evidence>
<proteinExistence type="inferred from homology"/>
<dbReference type="InterPro" id="IPR042525">
    <property type="entry name" value="Rad52_Rad59_Rad22_sf"/>
</dbReference>
<dbReference type="GO" id="GO:0000730">
    <property type="term" value="P:DNA recombinase assembly"/>
    <property type="evidence" value="ECO:0007669"/>
    <property type="project" value="InterPro"/>
</dbReference>
<dbReference type="SUPFAM" id="SSF54768">
    <property type="entry name" value="dsRNA-binding domain-like"/>
    <property type="match status" value="1"/>
</dbReference>
<dbReference type="GO" id="GO:0005634">
    <property type="term" value="C:nucleus"/>
    <property type="evidence" value="ECO:0007669"/>
    <property type="project" value="InterPro"/>
</dbReference>
<dbReference type="PANTHER" id="PTHR12132">
    <property type="entry name" value="DNA REPAIR AND RECOMBINATION PROTEIN RAD52, RAD59"/>
    <property type="match status" value="1"/>
</dbReference>
<feature type="compositionally biased region" description="Low complexity" evidence="7">
    <location>
        <begin position="354"/>
        <end position="366"/>
    </location>
</feature>
<dbReference type="PANTHER" id="PTHR12132:SF1">
    <property type="entry name" value="DNA REPAIR PROTEIN RAD52 HOMOLOG"/>
    <property type="match status" value="1"/>
</dbReference>
<sequence>MINNSGHTVDESRNSGGGFCQYTEEEKANLKYNLEKCLGPEYVSFRAAAGGSQVIYIEGWKALNLANQVFGFNGWNSEIRSSQVDYVDGSGGRWSLGLSVVVRVTIKDGTYHEDIGYGSIENCKSRSMAFDKAKKEAVTDAVKRALRQFGNVLGNCLYEKNYLQKVKQVKKITKDLSEDQLLRPMENVNPNFKNKMNRNGNNNNNNNIENSRGTGNITNNNINNNNLPVKSRHKQLQNDQGNNSSHNNDNNRKMTTTKSGRLIPEDAFIEDSFLFSDEVLESEDLMNGIDDYEMQLLLNKNISVGENENKSNSENAAIEINNNNNNNNNRLKETDAYRTPEAPRVHNQNQLPRNNGGNITGNSSTSESKEPASVAFVSTRLARNLIETAPSNTLIPVAQQIMYNPQVQTPTIGRSIDANKSVPILRTPGSATKVIYKSSRKPLNEYTEDLNSKDENSLVDSQPQTDFTESSLRTSTSTTTVAPALTDKAISKPRPLQQITNSPLSFDNPKATPKRLVGMPPSKLGPNKRLKSTST</sequence>
<organism evidence="8 9">
    <name type="scientific">Pachysolen tannophilus NRRL Y-2460</name>
    <dbReference type="NCBI Taxonomy" id="669874"/>
    <lineage>
        <taxon>Eukaryota</taxon>
        <taxon>Fungi</taxon>
        <taxon>Dikarya</taxon>
        <taxon>Ascomycota</taxon>
        <taxon>Saccharomycotina</taxon>
        <taxon>Pichiomycetes</taxon>
        <taxon>Pachysolenaceae</taxon>
        <taxon>Pachysolen</taxon>
    </lineage>
</organism>
<gene>
    <name evidence="8" type="ORF">PACTADRAFT_50410</name>
</gene>
<keyword evidence="2" id="KW-0227">DNA damage</keyword>
<feature type="region of interest" description="Disordered" evidence="7">
    <location>
        <begin position="344"/>
        <end position="372"/>
    </location>
</feature>
<dbReference type="Proteomes" id="UP000094236">
    <property type="component" value="Unassembled WGS sequence"/>
</dbReference>
<reference evidence="9" key="1">
    <citation type="submission" date="2016-05" db="EMBL/GenBank/DDBJ databases">
        <title>Comparative genomics of biotechnologically important yeasts.</title>
        <authorList>
            <consortium name="DOE Joint Genome Institute"/>
            <person name="Riley R."/>
            <person name="Haridas S."/>
            <person name="Wolfe K.H."/>
            <person name="Lopes M.R."/>
            <person name="Hittinger C.T."/>
            <person name="Goker M."/>
            <person name="Salamov A."/>
            <person name="Wisecaver J."/>
            <person name="Long T.M."/>
            <person name="Aerts A.L."/>
            <person name="Barry K."/>
            <person name="Choi C."/>
            <person name="Clum A."/>
            <person name="Coughlan A.Y."/>
            <person name="Deshpande S."/>
            <person name="Douglass A.P."/>
            <person name="Hanson S.J."/>
            <person name="Klenk H.-P."/>
            <person name="Labutti K."/>
            <person name="Lapidus A."/>
            <person name="Lindquist E."/>
            <person name="Lipzen A."/>
            <person name="Meier-Kolthoff J.P."/>
            <person name="Ohm R.A."/>
            <person name="Otillar R.P."/>
            <person name="Pangilinan J."/>
            <person name="Peng Y."/>
            <person name="Rokas A."/>
            <person name="Rosa C.A."/>
            <person name="Scheuner C."/>
            <person name="Sibirny A.A."/>
            <person name="Slot J.C."/>
            <person name="Stielow J.B."/>
            <person name="Sun H."/>
            <person name="Kurtzman C.P."/>
            <person name="Blackwell M."/>
            <person name="Grigoriev I.V."/>
            <person name="Jeffries T.W."/>
        </authorList>
    </citation>
    <scope>NUCLEOTIDE SEQUENCE [LARGE SCALE GENOMIC DNA]</scope>
    <source>
        <strain evidence="9">NRRL Y-2460</strain>
    </source>
</reference>
<comment type="similarity">
    <text evidence="1">Belongs to the RAD52 family.</text>
</comment>
<evidence type="ECO:0000256" key="7">
    <source>
        <dbReference type="SAM" id="MobiDB-lite"/>
    </source>
</evidence>
<dbReference type="Gene3D" id="3.30.390.80">
    <property type="entry name" value="DNA repair protein Rad52/59/22"/>
    <property type="match status" value="1"/>
</dbReference>